<gene>
    <name evidence="1" type="ORF">AWRI3580_g3492</name>
</gene>
<comment type="caution">
    <text evidence="1">The sequence shown here is derived from an EMBL/GenBank/DDBJ whole genome shotgun (WGS) entry which is preliminary data.</text>
</comment>
<dbReference type="AlphaFoldDB" id="A0A1E5RCJ8"/>
<proteinExistence type="predicted"/>
<dbReference type="GO" id="GO:0034551">
    <property type="term" value="P:mitochondrial respiratory chain complex III assembly"/>
    <property type="evidence" value="ECO:0007669"/>
    <property type="project" value="TreeGrafter"/>
</dbReference>
<name>A0A1E5RCJ8_HANUV</name>
<dbReference type="Proteomes" id="UP000095358">
    <property type="component" value="Unassembled WGS sequence"/>
</dbReference>
<dbReference type="PANTHER" id="PTHR46749:SF1">
    <property type="entry name" value="COMPLEX III ASSEMBLY FACTOR LYRM7"/>
    <property type="match status" value="1"/>
</dbReference>
<dbReference type="EMBL" id="LPNN01000007">
    <property type="protein sequence ID" value="OEJ84627.1"/>
    <property type="molecule type" value="Genomic_DNA"/>
</dbReference>
<reference evidence="2" key="1">
    <citation type="journal article" date="2016" name="Genome Announc.">
        <title>Genome sequences of three species of Hanseniaspora isolated from spontaneous wine fermentations.</title>
        <authorList>
            <person name="Sternes P.R."/>
            <person name="Lee D."/>
            <person name="Kutyna D.R."/>
            <person name="Borneman A.R."/>
        </authorList>
    </citation>
    <scope>NUCLEOTIDE SEQUENCE [LARGE SCALE GENOMIC DNA]</scope>
    <source>
        <strain evidence="2">AWRI3580</strain>
    </source>
</reference>
<dbReference type="STRING" id="29833.A0A1E5RCJ8"/>
<dbReference type="PANTHER" id="PTHR46749">
    <property type="entry name" value="COMPLEX III ASSEMBLY FACTOR LYRM7"/>
    <property type="match status" value="1"/>
</dbReference>
<dbReference type="VEuPathDB" id="FungiDB:AWRI3580_g3492"/>
<keyword evidence="2" id="KW-1185">Reference proteome</keyword>
<evidence type="ECO:0000313" key="1">
    <source>
        <dbReference type="EMBL" id="OEJ84627.1"/>
    </source>
</evidence>
<sequence length="125" mass="14854">MSLPIELRSRFFKAYKDSIRAMNFTFSNDIKSLHKSKLLLRQTVLNPTEMKEKMFKDLPENKEDLIKHLEDMNKILIQNVAQAQQKSKFKYELKMHNKIELGDNESIKENKGAQYKNKPFKRCCD</sequence>
<dbReference type="InterPro" id="IPR050435">
    <property type="entry name" value="MZM1/LYRM7"/>
</dbReference>
<protein>
    <submittedName>
        <fullName evidence="1">Mitochondrial zinc maintenance protein 1, mitochondrial</fullName>
    </submittedName>
</protein>
<evidence type="ECO:0000313" key="2">
    <source>
        <dbReference type="Proteomes" id="UP000095358"/>
    </source>
</evidence>
<dbReference type="OrthoDB" id="529194at2759"/>
<dbReference type="GO" id="GO:0044183">
    <property type="term" value="F:protein folding chaperone"/>
    <property type="evidence" value="ECO:0007669"/>
    <property type="project" value="TreeGrafter"/>
</dbReference>
<organism evidence="1 2">
    <name type="scientific">Hanseniaspora uvarum</name>
    <name type="common">Yeast</name>
    <name type="synonym">Kloeckera apiculata</name>
    <dbReference type="NCBI Taxonomy" id="29833"/>
    <lineage>
        <taxon>Eukaryota</taxon>
        <taxon>Fungi</taxon>
        <taxon>Dikarya</taxon>
        <taxon>Ascomycota</taxon>
        <taxon>Saccharomycotina</taxon>
        <taxon>Saccharomycetes</taxon>
        <taxon>Saccharomycodales</taxon>
        <taxon>Saccharomycodaceae</taxon>
        <taxon>Hanseniaspora</taxon>
    </lineage>
</organism>
<dbReference type="GO" id="GO:0005759">
    <property type="term" value="C:mitochondrial matrix"/>
    <property type="evidence" value="ECO:0007669"/>
    <property type="project" value="TreeGrafter"/>
</dbReference>
<accession>A0A1E5RCJ8</accession>